<feature type="transmembrane region" description="Helical" evidence="7">
    <location>
        <begin position="114"/>
        <end position="140"/>
    </location>
</feature>
<dbReference type="PANTHER" id="PTHR43045:SF1">
    <property type="entry name" value="SHIKIMATE TRANSPORTER"/>
    <property type="match status" value="1"/>
</dbReference>
<comment type="subcellular location">
    <subcellularLocation>
        <location evidence="1">Cell membrane</location>
        <topology evidence="1">Multi-pass membrane protein</topology>
    </subcellularLocation>
</comment>
<dbReference type="InterPro" id="IPR005829">
    <property type="entry name" value="Sugar_transporter_CS"/>
</dbReference>
<organism evidence="9 10">
    <name type="scientific">Streptomyces cathayae</name>
    <dbReference type="NCBI Taxonomy" id="3031124"/>
    <lineage>
        <taxon>Bacteria</taxon>
        <taxon>Bacillati</taxon>
        <taxon>Actinomycetota</taxon>
        <taxon>Actinomycetes</taxon>
        <taxon>Kitasatosporales</taxon>
        <taxon>Streptomycetaceae</taxon>
        <taxon>Streptomyces</taxon>
    </lineage>
</organism>
<evidence type="ECO:0000259" key="8">
    <source>
        <dbReference type="PROSITE" id="PS50850"/>
    </source>
</evidence>
<dbReference type="InterPro" id="IPR011701">
    <property type="entry name" value="MFS"/>
</dbReference>
<evidence type="ECO:0000313" key="9">
    <source>
        <dbReference type="EMBL" id="WGD41067.1"/>
    </source>
</evidence>
<dbReference type="RefSeq" id="WP_279334185.1">
    <property type="nucleotide sequence ID" value="NZ_CP121682.1"/>
</dbReference>
<evidence type="ECO:0000256" key="1">
    <source>
        <dbReference type="ARBA" id="ARBA00004651"/>
    </source>
</evidence>
<evidence type="ECO:0000256" key="2">
    <source>
        <dbReference type="ARBA" id="ARBA00022448"/>
    </source>
</evidence>
<feature type="transmembrane region" description="Helical" evidence="7">
    <location>
        <begin position="240"/>
        <end position="263"/>
    </location>
</feature>
<protein>
    <submittedName>
        <fullName evidence="9">MFS transporter</fullName>
    </submittedName>
</protein>
<feature type="transmembrane region" description="Helical" evidence="7">
    <location>
        <begin position="329"/>
        <end position="346"/>
    </location>
</feature>
<proteinExistence type="predicted"/>
<accession>A0ABY8JZL7</accession>
<feature type="transmembrane region" description="Helical" evidence="7">
    <location>
        <begin position="186"/>
        <end position="205"/>
    </location>
</feature>
<dbReference type="Pfam" id="PF07690">
    <property type="entry name" value="MFS_1"/>
    <property type="match status" value="1"/>
</dbReference>
<evidence type="ECO:0000256" key="5">
    <source>
        <dbReference type="ARBA" id="ARBA00022989"/>
    </source>
</evidence>
<name>A0ABY8JZL7_9ACTN</name>
<keyword evidence="4 7" id="KW-0812">Transmembrane</keyword>
<feature type="transmembrane region" description="Helical" evidence="7">
    <location>
        <begin position="374"/>
        <end position="391"/>
    </location>
</feature>
<feature type="transmembrane region" description="Helical" evidence="7">
    <location>
        <begin position="152"/>
        <end position="174"/>
    </location>
</feature>
<reference evidence="9 10" key="1">
    <citation type="submission" date="2023-03" db="EMBL/GenBank/DDBJ databases">
        <authorList>
            <person name="Mo P."/>
        </authorList>
    </citation>
    <scope>NUCLEOTIDE SEQUENCE [LARGE SCALE GENOMIC DNA]</scope>
    <source>
        <strain evidence="9 10">HUAS 5</strain>
    </source>
</reference>
<keyword evidence="3" id="KW-1003">Cell membrane</keyword>
<dbReference type="PROSITE" id="PS50850">
    <property type="entry name" value="MFS"/>
    <property type="match status" value="1"/>
</dbReference>
<feature type="transmembrane region" description="Helical" evidence="7">
    <location>
        <begin position="397"/>
        <end position="417"/>
    </location>
</feature>
<dbReference type="SUPFAM" id="SSF103473">
    <property type="entry name" value="MFS general substrate transporter"/>
    <property type="match status" value="1"/>
</dbReference>
<feature type="transmembrane region" description="Helical" evidence="7">
    <location>
        <begin position="87"/>
        <end position="108"/>
    </location>
</feature>
<evidence type="ECO:0000256" key="7">
    <source>
        <dbReference type="SAM" id="Phobius"/>
    </source>
</evidence>
<dbReference type="PANTHER" id="PTHR43045">
    <property type="entry name" value="SHIKIMATE TRANSPORTER"/>
    <property type="match status" value="1"/>
</dbReference>
<dbReference type="EMBL" id="CP121682">
    <property type="protein sequence ID" value="WGD41067.1"/>
    <property type="molecule type" value="Genomic_DNA"/>
</dbReference>
<dbReference type="PROSITE" id="PS00217">
    <property type="entry name" value="SUGAR_TRANSPORT_2"/>
    <property type="match status" value="1"/>
</dbReference>
<feature type="transmembrane region" description="Helical" evidence="7">
    <location>
        <begin position="275"/>
        <end position="293"/>
    </location>
</feature>
<feature type="domain" description="Major facilitator superfamily (MFS) profile" evidence="8">
    <location>
        <begin position="14"/>
        <end position="422"/>
    </location>
</feature>
<keyword evidence="10" id="KW-1185">Reference proteome</keyword>
<keyword evidence="6 7" id="KW-0472">Membrane</keyword>
<dbReference type="InterPro" id="IPR020846">
    <property type="entry name" value="MFS_dom"/>
</dbReference>
<sequence length="449" mass="47796">MEQVTQRQKTPRKAAMASLLGSTLEYYDFFIYGAAAALVFNHLFFPDVSPAVGLIASFATFGVGYVARPLGGLVFGHFGDRIGRKRALLGCLVLMGVSSFLIGCLPTYDSAGVLAPIGLTILRLLQGFSAGAESAGAATLTVEHSSNERRGFFSSFLSVGIAAGNVLATLVFIPVAALPDEALYSWGWRVPFWLSAVVVLIAYLVRTRLEETPVFQEIAEDDEVRSLPAKDVLRYQSGSVVRVAGATMLAMMQSLSTVFVLAYATQEVGVERSTMLIISAVAVSLMMFTSPAAAHLSDRFGRRPVTLTASIGCGVTIVPYLWIVSTGNVPGIAVMTIVFMALLYACREGVWPAFYAEQFAAPVRYSGMAMGNQLGNVIAGFAPLIATALLWDGPLGWLPVAGFGVVVAIVSGTAVYFMRETAGLSTEELDAPYEQARAARREPAAVPVA</sequence>
<keyword evidence="5 7" id="KW-1133">Transmembrane helix</keyword>
<dbReference type="Proteomes" id="UP001216440">
    <property type="component" value="Chromosome"/>
</dbReference>
<evidence type="ECO:0000256" key="6">
    <source>
        <dbReference type="ARBA" id="ARBA00023136"/>
    </source>
</evidence>
<dbReference type="InterPro" id="IPR036259">
    <property type="entry name" value="MFS_trans_sf"/>
</dbReference>
<keyword evidence="2" id="KW-0813">Transport</keyword>
<feature type="transmembrane region" description="Helical" evidence="7">
    <location>
        <begin position="26"/>
        <end position="45"/>
    </location>
</feature>
<evidence type="ECO:0000313" key="10">
    <source>
        <dbReference type="Proteomes" id="UP001216440"/>
    </source>
</evidence>
<dbReference type="CDD" id="cd17369">
    <property type="entry name" value="MFS_ShiA_like"/>
    <property type="match status" value="1"/>
</dbReference>
<evidence type="ECO:0000256" key="4">
    <source>
        <dbReference type="ARBA" id="ARBA00022692"/>
    </source>
</evidence>
<feature type="transmembrane region" description="Helical" evidence="7">
    <location>
        <begin position="51"/>
        <end position="75"/>
    </location>
</feature>
<dbReference type="Gene3D" id="1.20.1250.20">
    <property type="entry name" value="MFS general substrate transporter like domains"/>
    <property type="match status" value="2"/>
</dbReference>
<feature type="transmembrane region" description="Helical" evidence="7">
    <location>
        <begin position="305"/>
        <end position="323"/>
    </location>
</feature>
<gene>
    <name evidence="9" type="ORF">PYS65_13355</name>
</gene>
<evidence type="ECO:0000256" key="3">
    <source>
        <dbReference type="ARBA" id="ARBA00022475"/>
    </source>
</evidence>